<evidence type="ECO:0000313" key="1">
    <source>
        <dbReference type="EMBL" id="TVU84272.1"/>
    </source>
</evidence>
<protein>
    <submittedName>
        <fullName evidence="1">ABC transporter substrate-binding protein</fullName>
    </submittedName>
</protein>
<dbReference type="Proteomes" id="UP000317938">
    <property type="component" value="Unassembled WGS sequence"/>
</dbReference>
<organism evidence="1 2">
    <name type="scientific">Pseudoalteromonas neustonica</name>
    <dbReference type="NCBI Taxonomy" id="1840331"/>
    <lineage>
        <taxon>Bacteria</taxon>
        <taxon>Pseudomonadati</taxon>
        <taxon>Pseudomonadota</taxon>
        <taxon>Gammaproteobacteria</taxon>
        <taxon>Alteromonadales</taxon>
        <taxon>Pseudoalteromonadaceae</taxon>
        <taxon>Pseudoalteromonas</taxon>
    </lineage>
</organism>
<gene>
    <name evidence="1" type="ORF">FQP85_07840</name>
</gene>
<keyword evidence="2" id="KW-1185">Reference proteome</keyword>
<dbReference type="EMBL" id="VNFF01000006">
    <property type="protein sequence ID" value="TVU84272.1"/>
    <property type="molecule type" value="Genomic_DNA"/>
</dbReference>
<name>A0ABY3FGY0_9GAMM</name>
<evidence type="ECO:0000313" key="2">
    <source>
        <dbReference type="Proteomes" id="UP000317938"/>
    </source>
</evidence>
<accession>A0ABY3FGY0</accession>
<dbReference type="SUPFAM" id="SSF53850">
    <property type="entry name" value="Periplasmic binding protein-like II"/>
    <property type="match status" value="1"/>
</dbReference>
<reference evidence="1 2" key="1">
    <citation type="submission" date="2019-07" db="EMBL/GenBank/DDBJ databases">
        <title>Diversity of Bacteria from Kongsfjorden, Arctic.</title>
        <authorList>
            <person name="Yu Y."/>
        </authorList>
    </citation>
    <scope>NUCLEOTIDE SEQUENCE [LARGE SCALE GENOMIC DNA]</scope>
    <source>
        <strain evidence="1 2">SM1927</strain>
    </source>
</reference>
<comment type="caution">
    <text evidence="1">The sequence shown here is derived from an EMBL/GenBank/DDBJ whole genome shotgun (WGS) entry which is preliminary data.</text>
</comment>
<sequence length="281" mass="31525">MSKFAVGILIGILFAIMPSFAVAKKPLKVQIMTDFAPQINDDSQNIATRFMLDIEKQLNGAIALNFIPASRLREWQQLHAMKDVCLYNKTKTPERIENALFNTYPIMAFPANRLVVYNHPELPENISLNDAVNKYDLTIGIASGRSYGHEIDDYIAKHNESFMVLGGTTSAYRLSQMLFQNKFDAIIEYSAVFISRHSEDTRIANIRYLSVDKTQQAVFGYIACSQSELGKQAIALFDQALQTQAVQQIILQSHSQIFAPPEQALMLSALQDAFNVAIPAR</sequence>
<proteinExistence type="predicted"/>
<dbReference type="RefSeq" id="WP_145236063.1">
    <property type="nucleotide sequence ID" value="NZ_VNFF01000006.1"/>
</dbReference>